<dbReference type="Gene3D" id="3.60.21.70">
    <property type="entry name" value="PhoD-like phosphatase"/>
    <property type="match status" value="1"/>
</dbReference>
<feature type="domain" description="PhoD-like phosphatase metallophosphatase" evidence="1">
    <location>
        <begin position="152"/>
        <end position="496"/>
    </location>
</feature>
<dbReference type="Pfam" id="PF16655">
    <property type="entry name" value="PhoD_N"/>
    <property type="match status" value="1"/>
</dbReference>
<evidence type="ECO:0000259" key="2">
    <source>
        <dbReference type="Pfam" id="PF16655"/>
    </source>
</evidence>
<dbReference type="InterPro" id="IPR052900">
    <property type="entry name" value="Phospholipid_Metab_Enz"/>
</dbReference>
<dbReference type="Gene3D" id="2.60.40.380">
    <property type="entry name" value="Purple acid phosphatase-like, N-terminal"/>
    <property type="match status" value="1"/>
</dbReference>
<feature type="domain" description="Phospholipase D N-terminal" evidence="2">
    <location>
        <begin position="52"/>
        <end position="140"/>
    </location>
</feature>
<name>A0AA49GNC1_9BACT</name>
<proteinExistence type="predicted"/>
<dbReference type="CDD" id="cd07389">
    <property type="entry name" value="MPP_PhoD"/>
    <property type="match status" value="1"/>
</dbReference>
<dbReference type="Pfam" id="PF09423">
    <property type="entry name" value="PhoD"/>
    <property type="match status" value="1"/>
</dbReference>
<dbReference type="InterPro" id="IPR029052">
    <property type="entry name" value="Metallo-depent_PP-like"/>
</dbReference>
<dbReference type="AlphaFoldDB" id="A0AA49GNC1"/>
<dbReference type="PANTHER" id="PTHR43606">
    <property type="entry name" value="PHOSPHATASE, PUTATIVE (AFU_ORTHOLOGUE AFUA_6G08710)-RELATED"/>
    <property type="match status" value="1"/>
</dbReference>
<accession>A0AA49GNC1</accession>
<dbReference type="EMBL" id="CP120682">
    <property type="protein sequence ID" value="WKN37348.1"/>
    <property type="molecule type" value="Genomic_DNA"/>
</dbReference>
<dbReference type="InterPro" id="IPR038607">
    <property type="entry name" value="PhoD-like_sf"/>
</dbReference>
<dbReference type="InterPro" id="IPR032093">
    <property type="entry name" value="PhoD_N"/>
</dbReference>
<organism evidence="3">
    <name type="scientific">Roseihalotalea indica</name>
    <dbReference type="NCBI Taxonomy" id="2867963"/>
    <lineage>
        <taxon>Bacteria</taxon>
        <taxon>Pseudomonadati</taxon>
        <taxon>Bacteroidota</taxon>
        <taxon>Cytophagia</taxon>
        <taxon>Cytophagales</taxon>
        <taxon>Catalimonadaceae</taxon>
        <taxon>Roseihalotalea</taxon>
    </lineage>
</organism>
<dbReference type="PANTHER" id="PTHR43606:SF7">
    <property type="entry name" value="PHOSPHATASE, PUTATIVE (AFU_ORTHOLOGUE AFUA_6G08710)-RELATED"/>
    <property type="match status" value="1"/>
</dbReference>
<dbReference type="SUPFAM" id="SSF56300">
    <property type="entry name" value="Metallo-dependent phosphatases"/>
    <property type="match status" value="1"/>
</dbReference>
<reference evidence="3" key="1">
    <citation type="journal article" date="2023" name="Comput. Struct. Biotechnol. J.">
        <title>Discovery of a novel marine Bacteroidetes with a rich repertoire of carbohydrate-active enzymes.</title>
        <authorList>
            <person name="Chen B."/>
            <person name="Liu G."/>
            <person name="Chen Q."/>
            <person name="Wang H."/>
            <person name="Liu L."/>
            <person name="Tang K."/>
        </authorList>
    </citation>
    <scope>NUCLEOTIDE SEQUENCE</scope>
    <source>
        <strain evidence="3">TK19036</strain>
    </source>
</reference>
<dbReference type="InterPro" id="IPR018946">
    <property type="entry name" value="PhoD-like_MPP"/>
</dbReference>
<evidence type="ECO:0000313" key="3">
    <source>
        <dbReference type="EMBL" id="WKN37348.1"/>
    </source>
</evidence>
<evidence type="ECO:0000259" key="1">
    <source>
        <dbReference type="Pfam" id="PF09423"/>
    </source>
</evidence>
<reference evidence="3" key="2">
    <citation type="journal article" date="2024" name="Antonie Van Leeuwenhoek">
        <title>Roseihalotalea indica gen. nov., sp. nov., a halophilic Bacteroidetes from mesopelagic Southwest Indian Ocean with higher carbohydrate metabolic potential.</title>
        <authorList>
            <person name="Chen B."/>
            <person name="Zhang M."/>
            <person name="Lin D."/>
            <person name="Ye J."/>
            <person name="Tang K."/>
        </authorList>
    </citation>
    <scope>NUCLEOTIDE SEQUENCE</scope>
    <source>
        <strain evidence="3">TK19036</strain>
    </source>
</reference>
<gene>
    <name evidence="3" type="ORF">K4G66_01330</name>
</gene>
<protein>
    <submittedName>
        <fullName evidence="3">Alkaline phosphatase D family protein</fullName>
    </submittedName>
</protein>
<sequence>MHYTQLFLFISLFGTLFISCTRSAETSESQPLSTLLYDSLEYDLSLKPFYYGVASGDPRADQVVLWTKVVPDSPQPSILVDWEVAEDEEFVTIVQSGTYDTDSTSGHTVKFPVEGLSADTYYYYRFSALAGQSVVGRTKTAPAVGSAEQVKFAVVSCNNYEGGFFTAFANIANRDDLDAVVHLGDYIYEYPQRVYGDSTTGRFHQPNKEVISLEDYRIRYAQYRLDRELMRVHQQHPFISIWDDHEIANNSYQSGAQNHTEDEGDFTERRNAAVQTYFEWMPVRQHPENQLYRTLQFGDVAELMMLDERLAGRDEPATSVDDPAYEDEARDMLGEEQLGWLQERLTNSPATWKVLGNQVIFSDVNTEAAYGNPKNLDAWDGYPASKQRVAGTIQENNVEDVIILSGDTHTSWAFETAINPTETYDAETSEGAFAVEFGTPSISSGNLDEGMPRDTVDQIAEKLQEPAYNPHLKYVNLADHGYLLLTLTPEQAQAEWYFVETIQQPESAEYLAKAYVVEKGQHTLQEMPIEE</sequence>